<dbReference type="Proteomes" id="UP000774617">
    <property type="component" value="Unassembled WGS sequence"/>
</dbReference>
<evidence type="ECO:0000313" key="3">
    <source>
        <dbReference type="Proteomes" id="UP000774617"/>
    </source>
</evidence>
<gene>
    <name evidence="2" type="ORF">B0J12DRAFT_693137</name>
</gene>
<sequence>MVATSEGSTPIKPQKSHRKQKNEVEKREATEVGGLSGANFPTERKRTSVHRDVFFVKSGKKKKADRKGSSSAQGTEEGMGDDVPKRPKRSLSYPSIYDTGKTTNGCPGKSGGSASTEARRSLFSLPKSKKTGSTTAAGVWMPSQMVGQESCDGCRLNNVIRRYPETDLDLAATPRQQRIITPPSSDAKERQPSLSPLSALAHVSVIPPDSQCVYTAATTPCPTMCGHKKFPGTGCSHERFIRCKQSQAVVARVPGKRAG</sequence>
<evidence type="ECO:0000313" key="2">
    <source>
        <dbReference type="EMBL" id="KAH7064713.1"/>
    </source>
</evidence>
<proteinExistence type="predicted"/>
<name>A0ABQ8GTX6_9PEZI</name>
<accession>A0ABQ8GTX6</accession>
<comment type="caution">
    <text evidence="2">The sequence shown here is derived from an EMBL/GenBank/DDBJ whole genome shotgun (WGS) entry which is preliminary data.</text>
</comment>
<evidence type="ECO:0000256" key="1">
    <source>
        <dbReference type="SAM" id="MobiDB-lite"/>
    </source>
</evidence>
<protein>
    <submittedName>
        <fullName evidence="2">Uncharacterized protein</fullName>
    </submittedName>
</protein>
<keyword evidence="3" id="KW-1185">Reference proteome</keyword>
<feature type="compositionally biased region" description="Basic and acidic residues" evidence="1">
    <location>
        <begin position="42"/>
        <end position="54"/>
    </location>
</feature>
<organism evidence="2 3">
    <name type="scientific">Macrophomina phaseolina</name>
    <dbReference type="NCBI Taxonomy" id="35725"/>
    <lineage>
        <taxon>Eukaryota</taxon>
        <taxon>Fungi</taxon>
        <taxon>Dikarya</taxon>
        <taxon>Ascomycota</taxon>
        <taxon>Pezizomycotina</taxon>
        <taxon>Dothideomycetes</taxon>
        <taxon>Dothideomycetes incertae sedis</taxon>
        <taxon>Botryosphaeriales</taxon>
        <taxon>Botryosphaeriaceae</taxon>
        <taxon>Macrophomina</taxon>
    </lineage>
</organism>
<feature type="compositionally biased region" description="Basic and acidic residues" evidence="1">
    <location>
        <begin position="21"/>
        <end position="30"/>
    </location>
</feature>
<dbReference type="EMBL" id="JAGTJR010000001">
    <property type="protein sequence ID" value="KAH7064713.1"/>
    <property type="molecule type" value="Genomic_DNA"/>
</dbReference>
<reference evidence="2 3" key="1">
    <citation type="journal article" date="2021" name="Nat. Commun.">
        <title>Genetic determinants of endophytism in the Arabidopsis root mycobiome.</title>
        <authorList>
            <person name="Mesny F."/>
            <person name="Miyauchi S."/>
            <person name="Thiergart T."/>
            <person name="Pickel B."/>
            <person name="Atanasova L."/>
            <person name="Karlsson M."/>
            <person name="Huettel B."/>
            <person name="Barry K.W."/>
            <person name="Haridas S."/>
            <person name="Chen C."/>
            <person name="Bauer D."/>
            <person name="Andreopoulos W."/>
            <person name="Pangilinan J."/>
            <person name="LaButti K."/>
            <person name="Riley R."/>
            <person name="Lipzen A."/>
            <person name="Clum A."/>
            <person name="Drula E."/>
            <person name="Henrissat B."/>
            <person name="Kohler A."/>
            <person name="Grigoriev I.V."/>
            <person name="Martin F.M."/>
            <person name="Hacquard S."/>
        </authorList>
    </citation>
    <scope>NUCLEOTIDE SEQUENCE [LARGE SCALE GENOMIC DNA]</scope>
    <source>
        <strain evidence="2 3">MPI-SDFR-AT-0080</strain>
    </source>
</reference>
<feature type="region of interest" description="Disordered" evidence="1">
    <location>
        <begin position="1"/>
        <end position="118"/>
    </location>
</feature>